<feature type="domain" description="Polysaccharide lyase family 8 central" evidence="5">
    <location>
        <begin position="422"/>
        <end position="685"/>
    </location>
</feature>
<dbReference type="InterPro" id="IPR012970">
    <property type="entry name" value="Lyase_8_alpha_N"/>
</dbReference>
<dbReference type="InterPro" id="IPR038970">
    <property type="entry name" value="Lyase_8"/>
</dbReference>
<dbReference type="PANTHER" id="PTHR38481:SF1">
    <property type="entry name" value="HYALURONATE LYASE"/>
    <property type="match status" value="1"/>
</dbReference>
<evidence type="ECO:0000259" key="6">
    <source>
        <dbReference type="Pfam" id="PF02884"/>
    </source>
</evidence>
<dbReference type="PANTHER" id="PTHR38481">
    <property type="entry name" value="HYALURONATE LYASE"/>
    <property type="match status" value="1"/>
</dbReference>
<keyword evidence="9" id="KW-1185">Reference proteome</keyword>
<dbReference type="Gene3D" id="2.70.98.10">
    <property type="match status" value="1"/>
</dbReference>
<dbReference type="InterPro" id="IPR011071">
    <property type="entry name" value="Lyase_8-like_C"/>
</dbReference>
<evidence type="ECO:0000313" key="9">
    <source>
        <dbReference type="Proteomes" id="UP001050808"/>
    </source>
</evidence>
<organism evidence="8 9">
    <name type="scientific">Streptomyces violascens</name>
    <dbReference type="NCBI Taxonomy" id="67381"/>
    <lineage>
        <taxon>Bacteria</taxon>
        <taxon>Bacillati</taxon>
        <taxon>Actinomycetota</taxon>
        <taxon>Actinomycetes</taxon>
        <taxon>Kitasatosporales</taxon>
        <taxon>Streptomycetaceae</taxon>
        <taxon>Streptomyces</taxon>
    </lineage>
</organism>
<name>A0ABQ3QHC0_9ACTN</name>
<dbReference type="SUPFAM" id="SSF49863">
    <property type="entry name" value="Hyaluronate lyase-like, C-terminal domain"/>
    <property type="match status" value="1"/>
</dbReference>
<dbReference type="SUPFAM" id="SSF48230">
    <property type="entry name" value="Chondroitin AC/alginate lyase"/>
    <property type="match status" value="1"/>
</dbReference>
<dbReference type="Pfam" id="PF02278">
    <property type="entry name" value="Lyase_8"/>
    <property type="match status" value="1"/>
</dbReference>
<feature type="chain" id="PRO_5046070275" evidence="4">
    <location>
        <begin position="32"/>
        <end position="805"/>
    </location>
</feature>
<keyword evidence="3 8" id="KW-0456">Lyase</keyword>
<evidence type="ECO:0000256" key="1">
    <source>
        <dbReference type="ARBA" id="ARBA00006699"/>
    </source>
</evidence>
<evidence type="ECO:0000259" key="7">
    <source>
        <dbReference type="Pfam" id="PF08124"/>
    </source>
</evidence>
<feature type="domain" description="Polysaccharide lyase family 8 C-terminal" evidence="6">
    <location>
        <begin position="697"/>
        <end position="760"/>
    </location>
</feature>
<dbReference type="EMBL" id="BNDY01000002">
    <property type="protein sequence ID" value="GHI36664.1"/>
    <property type="molecule type" value="Genomic_DNA"/>
</dbReference>
<evidence type="ECO:0000313" key="8">
    <source>
        <dbReference type="EMBL" id="GHI36664.1"/>
    </source>
</evidence>
<dbReference type="InterPro" id="IPR006311">
    <property type="entry name" value="TAT_signal"/>
</dbReference>
<proteinExistence type="inferred from homology"/>
<dbReference type="Gene3D" id="1.50.10.100">
    <property type="entry name" value="Chondroitin AC/alginate lyase"/>
    <property type="match status" value="1"/>
</dbReference>
<protein>
    <submittedName>
        <fullName evidence="8">Hyaluronate lyase</fullName>
    </submittedName>
</protein>
<gene>
    <name evidence="8" type="ORF">Sviol_10720</name>
</gene>
<comment type="similarity">
    <text evidence="1">Belongs to the polysaccharide lyase 8 family.</text>
</comment>
<sequence length="805" mass="85408">MSLDRRDALRLGATAAATAAVSFPLGGPATAAPGGASDAPDHTRIVAAYRALQVGTGRVSPKRDRAVAALDEVALGYHSAMDVTRDQLWADLPTGPGSTYFPTMYYRLRTIAVDWATPGSALSARPELPGRIVTALNTLWRTQYNEHTAEIGNWYSYEIGVPYWLLQTVVALGDRLPAADRERVLRPVLRFVADPNRRTATAGLVETGANRADKALITVVSGALAGDAGRVAAGLAAVTDVAGQGAADLTKRSTEGDGYRTDGSFIQHEVVPYPGHYGLVLLSAIAALTYVTADTTSQLPFSVREMFEQSVSDVYAPFLFAGSMMEPVRGRMLSRQGETGHDAGHQFIAAVVLLARTAAEPARSRLAGLSARWIAEGTWAPYLDVADLARFSGGLQPVGVPEVEFAEQLTSPWPGSAVPLSHRVFPQMDRMVHSTGGWSASLGVGSKRICRYESINGMNLHGWYTGDGVLYTFLPGQQGHYSDAYWPTVDATLLPGTTERDAPPPPLLSDPPRTTTSYAGGVRFDAQHGAHGLDFVSQDGALSARKSWFFTPDAVICLGAAVTDASGAPVRTAIENRNLGERGAARLLVDGRPDASPLGTTRAVTGVRWLHLAGTAGYVLLDGPGRQPVTLLCEDRTGSWLGIDTGANTHGTPVPCTRRYQKIVLDHGLRPAGASYAYAVLPGASPAQTRRACGRWTVLANTALVQSTGLDGRLTAATFFAAGAVERVRVSGPAAMMWGRTAHGWTFALSDPTQTQDTVRVTIDGPARRVLHADASVTVVATHPRLVVDVKVAGSFGATHTFMTG</sequence>
<dbReference type="InterPro" id="IPR014718">
    <property type="entry name" value="GH-type_carb-bd"/>
</dbReference>
<dbReference type="InterPro" id="IPR008929">
    <property type="entry name" value="Chondroitin_lyas"/>
</dbReference>
<evidence type="ECO:0000259" key="5">
    <source>
        <dbReference type="Pfam" id="PF02278"/>
    </source>
</evidence>
<dbReference type="GO" id="GO:0016829">
    <property type="term" value="F:lyase activity"/>
    <property type="evidence" value="ECO:0007669"/>
    <property type="project" value="UniProtKB-KW"/>
</dbReference>
<dbReference type="CDD" id="cd01083">
    <property type="entry name" value="GAG_Lyase"/>
    <property type="match status" value="1"/>
</dbReference>
<dbReference type="Gene3D" id="2.60.220.10">
    <property type="entry name" value="Polysaccharide lyase family 8-like, C-terminal"/>
    <property type="match status" value="1"/>
</dbReference>
<dbReference type="InterPro" id="IPR011013">
    <property type="entry name" value="Gal_mutarotase_sf_dom"/>
</dbReference>
<dbReference type="Proteomes" id="UP001050808">
    <property type="component" value="Unassembled WGS sequence"/>
</dbReference>
<dbReference type="PROSITE" id="PS51318">
    <property type="entry name" value="TAT"/>
    <property type="match status" value="1"/>
</dbReference>
<accession>A0ABQ3QHC0</accession>
<evidence type="ECO:0000256" key="3">
    <source>
        <dbReference type="ARBA" id="ARBA00023239"/>
    </source>
</evidence>
<dbReference type="Pfam" id="PF02884">
    <property type="entry name" value="Lyase_8_C"/>
    <property type="match status" value="1"/>
</dbReference>
<comment type="caution">
    <text evidence="8">The sequence shown here is derived from an EMBL/GenBank/DDBJ whole genome shotgun (WGS) entry which is preliminary data.</text>
</comment>
<dbReference type="RefSeq" id="WP_189960605.1">
    <property type="nucleotide sequence ID" value="NZ_BMUA01000001.1"/>
</dbReference>
<feature type="domain" description="Polysaccharide lyase 8 N-terminal alpha-helical" evidence="7">
    <location>
        <begin position="66"/>
        <end position="366"/>
    </location>
</feature>
<keyword evidence="2 4" id="KW-0732">Signal</keyword>
<dbReference type="SUPFAM" id="SSF74650">
    <property type="entry name" value="Galactose mutarotase-like"/>
    <property type="match status" value="1"/>
</dbReference>
<dbReference type="InterPro" id="IPR004103">
    <property type="entry name" value="Lyase_8_C"/>
</dbReference>
<evidence type="ECO:0000256" key="4">
    <source>
        <dbReference type="SAM" id="SignalP"/>
    </source>
</evidence>
<evidence type="ECO:0000256" key="2">
    <source>
        <dbReference type="ARBA" id="ARBA00022729"/>
    </source>
</evidence>
<dbReference type="Pfam" id="PF08124">
    <property type="entry name" value="Lyase_8_N"/>
    <property type="match status" value="1"/>
</dbReference>
<dbReference type="InterPro" id="IPR003159">
    <property type="entry name" value="Lyase_8_central_dom"/>
</dbReference>
<feature type="signal peptide" evidence="4">
    <location>
        <begin position="1"/>
        <end position="31"/>
    </location>
</feature>
<reference evidence="8" key="1">
    <citation type="submission" date="2024-05" db="EMBL/GenBank/DDBJ databases">
        <title>Whole genome shotgun sequence of Streptomyces violascens NBRC 12920.</title>
        <authorList>
            <person name="Komaki H."/>
            <person name="Tamura T."/>
        </authorList>
    </citation>
    <scope>NUCLEOTIDE SEQUENCE</scope>
    <source>
        <strain evidence="8">NBRC 12920</strain>
    </source>
</reference>